<accession>C9LCY1</accession>
<organism evidence="2 3">
    <name type="scientific">Alloprevotella tannerae ATCC 51259</name>
    <dbReference type="NCBI Taxonomy" id="626522"/>
    <lineage>
        <taxon>Bacteria</taxon>
        <taxon>Pseudomonadati</taxon>
        <taxon>Bacteroidota</taxon>
        <taxon>Bacteroidia</taxon>
        <taxon>Bacteroidales</taxon>
        <taxon>Prevotellaceae</taxon>
        <taxon>Alloprevotella</taxon>
    </lineage>
</organism>
<keyword evidence="3" id="KW-1185">Reference proteome</keyword>
<dbReference type="EMBL" id="ACIJ02000001">
    <property type="protein sequence ID" value="EEX73022.1"/>
    <property type="molecule type" value="Genomic_DNA"/>
</dbReference>
<protein>
    <submittedName>
        <fullName evidence="2">Uncharacterized protein</fullName>
    </submittedName>
</protein>
<name>C9LCY1_9BACT</name>
<reference evidence="2" key="1">
    <citation type="submission" date="2009-09" db="EMBL/GenBank/DDBJ databases">
        <authorList>
            <person name="Weinstock G."/>
            <person name="Sodergren E."/>
            <person name="Clifton S."/>
            <person name="Fulton L."/>
            <person name="Fulton B."/>
            <person name="Courtney L."/>
            <person name="Fronick C."/>
            <person name="Harrison M."/>
            <person name="Strong C."/>
            <person name="Farmer C."/>
            <person name="Delahaunty K."/>
            <person name="Markovic C."/>
            <person name="Hall O."/>
            <person name="Minx P."/>
            <person name="Tomlinson C."/>
            <person name="Mitreva M."/>
            <person name="Nelson J."/>
            <person name="Hou S."/>
            <person name="Wollam A."/>
            <person name="Pepin K.H."/>
            <person name="Johnson M."/>
            <person name="Bhonagiri V."/>
            <person name="Nash W.E."/>
            <person name="Warren W."/>
            <person name="Chinwalla A."/>
            <person name="Mardis E.R."/>
            <person name="Wilson R.K."/>
        </authorList>
    </citation>
    <scope>NUCLEOTIDE SEQUENCE [LARGE SCALE GENOMIC DNA]</scope>
    <source>
        <strain evidence="2">ATCC 51259</strain>
    </source>
</reference>
<sequence>MAELKRDADKSENTRKGIRERSGNNLPVRSFFARSLLVIVLGFLEDGPIWKSSHISSDIAALLAFESALKAAFRLL</sequence>
<proteinExistence type="predicted"/>
<dbReference type="STRING" id="626522.GCWU000325_00009"/>
<dbReference type="AlphaFoldDB" id="C9LCY1"/>
<dbReference type="HOGENOM" id="CLU_2651455_0_0_10"/>
<feature type="region of interest" description="Disordered" evidence="1">
    <location>
        <begin position="1"/>
        <end position="22"/>
    </location>
</feature>
<gene>
    <name evidence="2" type="ORF">GCWU000325_00009</name>
</gene>
<evidence type="ECO:0000256" key="1">
    <source>
        <dbReference type="SAM" id="MobiDB-lite"/>
    </source>
</evidence>
<evidence type="ECO:0000313" key="2">
    <source>
        <dbReference type="EMBL" id="EEX73022.1"/>
    </source>
</evidence>
<dbReference type="Proteomes" id="UP000003460">
    <property type="component" value="Unassembled WGS sequence"/>
</dbReference>
<comment type="caution">
    <text evidence="2">The sequence shown here is derived from an EMBL/GenBank/DDBJ whole genome shotgun (WGS) entry which is preliminary data.</text>
</comment>
<evidence type="ECO:0000313" key="3">
    <source>
        <dbReference type="Proteomes" id="UP000003460"/>
    </source>
</evidence>